<organism evidence="1 2">
    <name type="scientific">Saccharolobus caldissimus</name>
    <dbReference type="NCBI Taxonomy" id="1702097"/>
    <lineage>
        <taxon>Archaea</taxon>
        <taxon>Thermoproteota</taxon>
        <taxon>Thermoprotei</taxon>
        <taxon>Sulfolobales</taxon>
        <taxon>Sulfolobaceae</taxon>
        <taxon>Saccharolobus</taxon>
    </lineage>
</organism>
<name>A0AAQ4CQU6_9CREN</name>
<dbReference type="EMBL" id="AP025226">
    <property type="protein sequence ID" value="BDB98177.1"/>
    <property type="molecule type" value="Genomic_DNA"/>
</dbReference>
<gene>
    <name evidence="1" type="ORF">SACC_11940</name>
</gene>
<reference evidence="1 2" key="1">
    <citation type="journal article" date="2022" name="Microbiol. Resour. Announc.">
        <title>Complete Genome Sequence of the Hyperthermophilic and Acidophilic Archaeon Saccharolobus caldissimus Strain HS-3T.</title>
        <authorList>
            <person name="Sakai H.D."/>
            <person name="Kurosawa N."/>
        </authorList>
    </citation>
    <scope>NUCLEOTIDE SEQUENCE [LARGE SCALE GENOMIC DNA]</scope>
    <source>
        <strain evidence="1 2">JCM32116</strain>
    </source>
</reference>
<dbReference type="AlphaFoldDB" id="A0AAQ4CQU6"/>
<evidence type="ECO:0000313" key="1">
    <source>
        <dbReference type="EMBL" id="BDB98177.1"/>
    </source>
</evidence>
<dbReference type="Proteomes" id="UP001319921">
    <property type="component" value="Chromosome"/>
</dbReference>
<dbReference type="KEGG" id="scas:SACC_11940"/>
<sequence length="37" mass="4152">MKVLIKNVDENLYQMLKAKATIEGISVSEGSDFHRVS</sequence>
<keyword evidence="2" id="KW-1185">Reference proteome</keyword>
<proteinExistence type="predicted"/>
<evidence type="ECO:0000313" key="2">
    <source>
        <dbReference type="Proteomes" id="UP001319921"/>
    </source>
</evidence>
<accession>A0AAQ4CQU6</accession>
<protein>
    <submittedName>
        <fullName evidence="1">Uncharacterized protein</fullName>
    </submittedName>
</protein>